<keyword evidence="2" id="KW-1185">Reference proteome</keyword>
<dbReference type="InterPro" id="IPR026950">
    <property type="entry name" value="Caps_assemb_Wzi"/>
</dbReference>
<dbReference type="Pfam" id="PF14052">
    <property type="entry name" value="Caps_assemb_Wzi"/>
    <property type="match status" value="1"/>
</dbReference>
<dbReference type="Proteomes" id="UP001142810">
    <property type="component" value="Unassembled WGS sequence"/>
</dbReference>
<dbReference type="RefSeq" id="WP_265618834.1">
    <property type="nucleotide sequence ID" value="NZ_JAPFRD010000013.1"/>
</dbReference>
<name>A0ABT3PAY6_9ALTE</name>
<proteinExistence type="predicted"/>
<protein>
    <submittedName>
        <fullName evidence="1">Capsule assembly Wzi family protein</fullName>
    </submittedName>
</protein>
<comment type="caution">
    <text evidence="1">The sequence shown here is derived from an EMBL/GenBank/DDBJ whole genome shotgun (WGS) entry which is preliminary data.</text>
</comment>
<dbReference type="Gene3D" id="2.40.160.130">
    <property type="entry name" value="Capsule assembly protein Wzi"/>
    <property type="match status" value="1"/>
</dbReference>
<sequence>MHNQVPFKNFEHLNQNPDWMQSCLYFACYLSYATIPYYRLVKGIVVRLHRILGLLLLAAPASMASPWIGTNDESLHQDLTTLVEFQVIDAVAISYPVPWRGIDRQLTAIEVHSLPEPAKRAARRLLHYLKHRQADGLYQMTSLNIASDPVRFESVAGSYGQKEQLSHQVEVVSGRWSAKLSANMIDEGELNLDNSYVAMHVGGWVLKAGATDQFWGPANDSSLMLSTNARPIPTVGLFRGSAVESESPWLSWLGPWYASAEIGQFRDPRDVDGAKLWRARFTAKPLKGLTLGMSWAAMWGGAGQPDSLGDLLDVLTFQTQCIDDLPTCDEELNTTTGNHLAGFDLSYSFMLLQRPVTLYAQRIGEDAKDYKVTDNANLFGISTYLGPLKFYMESSDTNIACNGDGNPATNCFYEHSTYTSGYRHYRRAVGSSYDSDADQTTVGVQWRGESGQSAMLKLAQIELNPDGLKPSPVLTDGVSEDIKLVSGYYQQPLGNFLIKVGAEYQDRELGDRQESDVAVFVDLRYVWL</sequence>
<dbReference type="InterPro" id="IPR038636">
    <property type="entry name" value="Wzi_sf"/>
</dbReference>
<reference evidence="1" key="1">
    <citation type="submission" date="2022-11" db="EMBL/GenBank/DDBJ databases">
        <title>Alteromonas sp. nov., isolated from sea water of the Qingdao.</title>
        <authorList>
            <person name="Wang Q."/>
        </authorList>
    </citation>
    <scope>NUCLEOTIDE SEQUENCE</scope>
    <source>
        <strain evidence="1">ASW11-7</strain>
    </source>
</reference>
<accession>A0ABT3PAY6</accession>
<gene>
    <name evidence="1" type="ORF">OPS25_15685</name>
</gene>
<evidence type="ECO:0000313" key="1">
    <source>
        <dbReference type="EMBL" id="MCW8109947.1"/>
    </source>
</evidence>
<organism evidence="1 2">
    <name type="scientific">Alteromonas aquimaris</name>
    <dbReference type="NCBI Taxonomy" id="2998417"/>
    <lineage>
        <taxon>Bacteria</taxon>
        <taxon>Pseudomonadati</taxon>
        <taxon>Pseudomonadota</taxon>
        <taxon>Gammaproteobacteria</taxon>
        <taxon>Alteromonadales</taxon>
        <taxon>Alteromonadaceae</taxon>
        <taxon>Alteromonas/Salinimonas group</taxon>
        <taxon>Alteromonas</taxon>
    </lineage>
</organism>
<dbReference type="EMBL" id="JAPFRD010000013">
    <property type="protein sequence ID" value="MCW8109947.1"/>
    <property type="molecule type" value="Genomic_DNA"/>
</dbReference>
<evidence type="ECO:0000313" key="2">
    <source>
        <dbReference type="Proteomes" id="UP001142810"/>
    </source>
</evidence>